<dbReference type="InterPro" id="IPR005467">
    <property type="entry name" value="His_kinase_dom"/>
</dbReference>
<organism evidence="17 18">
    <name type="scientific">Clostridium brassicae</name>
    <dbReference type="NCBI Taxonomy" id="2999072"/>
    <lineage>
        <taxon>Bacteria</taxon>
        <taxon>Bacillati</taxon>
        <taxon>Bacillota</taxon>
        <taxon>Clostridia</taxon>
        <taxon>Eubacteriales</taxon>
        <taxon>Clostridiaceae</taxon>
        <taxon>Clostridium</taxon>
    </lineage>
</organism>
<keyword evidence="13 14" id="KW-0472">Membrane</keyword>
<comment type="subcellular location">
    <subcellularLocation>
        <location evidence="2">Cell membrane</location>
        <topology evidence="2">Multi-pass membrane protein</topology>
    </subcellularLocation>
</comment>
<dbReference type="InterPro" id="IPR036097">
    <property type="entry name" value="HisK_dim/P_sf"/>
</dbReference>
<evidence type="ECO:0000256" key="1">
    <source>
        <dbReference type="ARBA" id="ARBA00000085"/>
    </source>
</evidence>
<evidence type="ECO:0000256" key="8">
    <source>
        <dbReference type="ARBA" id="ARBA00022741"/>
    </source>
</evidence>
<dbReference type="InterPro" id="IPR036890">
    <property type="entry name" value="HATPase_C_sf"/>
</dbReference>
<keyword evidence="7 14" id="KW-0812">Transmembrane</keyword>
<dbReference type="CDD" id="cd00075">
    <property type="entry name" value="HATPase"/>
    <property type="match status" value="1"/>
</dbReference>
<evidence type="ECO:0000256" key="7">
    <source>
        <dbReference type="ARBA" id="ARBA00022692"/>
    </source>
</evidence>
<evidence type="ECO:0000256" key="13">
    <source>
        <dbReference type="ARBA" id="ARBA00023136"/>
    </source>
</evidence>
<dbReference type="Gene3D" id="3.30.565.10">
    <property type="entry name" value="Histidine kinase-like ATPase, C-terminal domain"/>
    <property type="match status" value="1"/>
</dbReference>
<evidence type="ECO:0000256" key="3">
    <source>
        <dbReference type="ARBA" id="ARBA00012438"/>
    </source>
</evidence>
<dbReference type="CDD" id="cd06225">
    <property type="entry name" value="HAMP"/>
    <property type="match status" value="1"/>
</dbReference>
<dbReference type="InterPro" id="IPR003660">
    <property type="entry name" value="HAMP_dom"/>
</dbReference>
<keyword evidence="11 14" id="KW-1133">Transmembrane helix</keyword>
<evidence type="ECO:0000256" key="5">
    <source>
        <dbReference type="ARBA" id="ARBA00022553"/>
    </source>
</evidence>
<evidence type="ECO:0000259" key="15">
    <source>
        <dbReference type="PROSITE" id="PS50109"/>
    </source>
</evidence>
<dbReference type="PRINTS" id="PR00344">
    <property type="entry name" value="BCTRLSENSOR"/>
</dbReference>
<dbReference type="PROSITE" id="PS50885">
    <property type="entry name" value="HAMP"/>
    <property type="match status" value="1"/>
</dbReference>
<evidence type="ECO:0000313" key="18">
    <source>
        <dbReference type="Proteomes" id="UP001144612"/>
    </source>
</evidence>
<dbReference type="PROSITE" id="PS50109">
    <property type="entry name" value="HIS_KIN"/>
    <property type="match status" value="1"/>
</dbReference>
<evidence type="ECO:0000256" key="2">
    <source>
        <dbReference type="ARBA" id="ARBA00004651"/>
    </source>
</evidence>
<dbReference type="Pfam" id="PF02518">
    <property type="entry name" value="HATPase_c"/>
    <property type="match status" value="1"/>
</dbReference>
<dbReference type="RefSeq" id="WP_268059658.1">
    <property type="nucleotide sequence ID" value="NZ_JAPQFJ010000001.1"/>
</dbReference>
<comment type="caution">
    <text evidence="17">The sequence shown here is derived from an EMBL/GenBank/DDBJ whole genome shotgun (WGS) entry which is preliminary data.</text>
</comment>
<accession>A0ABT4D4U7</accession>
<proteinExistence type="predicted"/>
<dbReference type="Pfam" id="PF00512">
    <property type="entry name" value="HisKA"/>
    <property type="match status" value="1"/>
</dbReference>
<dbReference type="InterPro" id="IPR003594">
    <property type="entry name" value="HATPase_dom"/>
</dbReference>
<name>A0ABT4D4U7_9CLOT</name>
<keyword evidence="12" id="KW-0902">Two-component regulatory system</keyword>
<dbReference type="InterPro" id="IPR004358">
    <property type="entry name" value="Sig_transdc_His_kin-like_C"/>
</dbReference>
<keyword evidence="8" id="KW-0547">Nucleotide-binding</keyword>
<dbReference type="Proteomes" id="UP001144612">
    <property type="component" value="Unassembled WGS sequence"/>
</dbReference>
<dbReference type="CDD" id="cd00082">
    <property type="entry name" value="HisKA"/>
    <property type="match status" value="1"/>
</dbReference>
<keyword evidence="10" id="KW-0067">ATP-binding</keyword>
<evidence type="ECO:0000313" key="17">
    <source>
        <dbReference type="EMBL" id="MCY6957305.1"/>
    </source>
</evidence>
<evidence type="ECO:0000256" key="6">
    <source>
        <dbReference type="ARBA" id="ARBA00022679"/>
    </source>
</evidence>
<keyword evidence="6" id="KW-0808">Transferase</keyword>
<evidence type="ECO:0000256" key="11">
    <source>
        <dbReference type="ARBA" id="ARBA00022989"/>
    </source>
</evidence>
<evidence type="ECO:0000259" key="16">
    <source>
        <dbReference type="PROSITE" id="PS50885"/>
    </source>
</evidence>
<dbReference type="GO" id="GO:0016301">
    <property type="term" value="F:kinase activity"/>
    <property type="evidence" value="ECO:0007669"/>
    <property type="project" value="UniProtKB-KW"/>
</dbReference>
<keyword evidence="5" id="KW-0597">Phosphoprotein</keyword>
<gene>
    <name evidence="17" type="ORF">OW729_01655</name>
</gene>
<dbReference type="PANTHER" id="PTHR45528">
    <property type="entry name" value="SENSOR HISTIDINE KINASE CPXA"/>
    <property type="match status" value="1"/>
</dbReference>
<evidence type="ECO:0000256" key="14">
    <source>
        <dbReference type="SAM" id="Phobius"/>
    </source>
</evidence>
<feature type="domain" description="Histidine kinase" evidence="15">
    <location>
        <begin position="200"/>
        <end position="415"/>
    </location>
</feature>
<reference evidence="17" key="1">
    <citation type="submission" date="2022-12" db="EMBL/GenBank/DDBJ databases">
        <title>Clostridium sp. nov., isolated from industrial wastewater.</title>
        <authorList>
            <person name="Jiayan W."/>
        </authorList>
    </citation>
    <scope>NUCLEOTIDE SEQUENCE</scope>
    <source>
        <strain evidence="17">ZC22-4</strain>
    </source>
</reference>
<evidence type="ECO:0000256" key="10">
    <source>
        <dbReference type="ARBA" id="ARBA00022840"/>
    </source>
</evidence>
<dbReference type="EMBL" id="JAPQFJ010000001">
    <property type="protein sequence ID" value="MCY6957305.1"/>
    <property type="molecule type" value="Genomic_DNA"/>
</dbReference>
<dbReference type="SMART" id="SM00387">
    <property type="entry name" value="HATPase_c"/>
    <property type="match status" value="1"/>
</dbReference>
<feature type="transmembrane region" description="Helical" evidence="14">
    <location>
        <begin position="109"/>
        <end position="128"/>
    </location>
</feature>
<dbReference type="Gene3D" id="1.10.287.130">
    <property type="match status" value="1"/>
</dbReference>
<feature type="transmembrane region" description="Helical" evidence="14">
    <location>
        <begin position="12"/>
        <end position="32"/>
    </location>
</feature>
<keyword evidence="9 17" id="KW-0418">Kinase</keyword>
<evidence type="ECO:0000256" key="4">
    <source>
        <dbReference type="ARBA" id="ARBA00022475"/>
    </source>
</evidence>
<evidence type="ECO:0000256" key="9">
    <source>
        <dbReference type="ARBA" id="ARBA00022777"/>
    </source>
</evidence>
<dbReference type="InterPro" id="IPR003661">
    <property type="entry name" value="HisK_dim/P_dom"/>
</dbReference>
<dbReference type="EC" id="2.7.13.3" evidence="3"/>
<protein>
    <recommendedName>
        <fullName evidence="3">histidine kinase</fullName>
        <ecNumber evidence="3">2.7.13.3</ecNumber>
    </recommendedName>
</protein>
<dbReference type="Gene3D" id="6.10.340.10">
    <property type="match status" value="1"/>
</dbReference>
<comment type="catalytic activity">
    <reaction evidence="1">
        <text>ATP + protein L-histidine = ADP + protein N-phospho-L-histidine.</text>
        <dbReference type="EC" id="2.7.13.3"/>
    </reaction>
</comment>
<dbReference type="InterPro" id="IPR050398">
    <property type="entry name" value="HssS/ArlS-like"/>
</dbReference>
<dbReference type="SMART" id="SM00388">
    <property type="entry name" value="HisKA"/>
    <property type="match status" value="1"/>
</dbReference>
<evidence type="ECO:0000256" key="12">
    <source>
        <dbReference type="ARBA" id="ARBA00023012"/>
    </source>
</evidence>
<dbReference type="PANTHER" id="PTHR45528:SF1">
    <property type="entry name" value="SENSOR HISTIDINE KINASE CPXA"/>
    <property type="match status" value="1"/>
</dbReference>
<keyword evidence="4" id="KW-1003">Cell membrane</keyword>
<dbReference type="SUPFAM" id="SSF55874">
    <property type="entry name" value="ATPase domain of HSP90 chaperone/DNA topoisomerase II/histidine kinase"/>
    <property type="match status" value="1"/>
</dbReference>
<sequence>MLNFYRNPEVKSITFKFLIFNLVLIIIFSIFIKIEINNMKQLYINQNIAIAGKILKKNPSFEKDIIPIFTKGASKKSLDSGKSILAKYGFNENINYIYIKPFNDYYKDLTVKAIIFIIFSFLFIYLITIKGYKNIFTKVQTISSSAEKIIDGDFHVHLEENLEGNFYILNHQFNEMAKKLAKSIEVLKKEKLFLKNIISDISHQLKTPLSSLILFNEILATEKDIEPDVKNDFIEKSGEQLSRMEWLIINLLKLARLEADAINFNIICAPINTTIEKSISPLLIYAKEKNQTINIENKKNLLLNHDVNWTSEALSNIIKNSIEHTQPNGTISIKFEETPLCIEIFIKDNGEGISPKDLPRIFDRFYKSENSTNPTSIGIGLSLSKAIIEIQGGSISVDSTPGKGTEFTITFLKSII</sequence>
<keyword evidence="18" id="KW-1185">Reference proteome</keyword>
<dbReference type="SUPFAM" id="SSF47384">
    <property type="entry name" value="Homodimeric domain of signal transducing histidine kinase"/>
    <property type="match status" value="1"/>
</dbReference>
<feature type="domain" description="HAMP" evidence="16">
    <location>
        <begin position="133"/>
        <end position="185"/>
    </location>
</feature>